<dbReference type="EMBL" id="LR796172">
    <property type="protein sequence ID" value="CAB4123645.1"/>
    <property type="molecule type" value="Genomic_DNA"/>
</dbReference>
<evidence type="ECO:0000259" key="1">
    <source>
        <dbReference type="Pfam" id="PF06048"/>
    </source>
</evidence>
<dbReference type="Pfam" id="PF06048">
    <property type="entry name" value="DUF927"/>
    <property type="match status" value="1"/>
</dbReference>
<reference evidence="2" key="1">
    <citation type="submission" date="2020-04" db="EMBL/GenBank/DDBJ databases">
        <authorList>
            <person name="Chiriac C."/>
            <person name="Salcher M."/>
            <person name="Ghai R."/>
            <person name="Kavagutti S V."/>
        </authorList>
    </citation>
    <scope>NUCLEOTIDE SEQUENCE</scope>
</reference>
<dbReference type="InterPro" id="IPR009270">
    <property type="entry name" value="DUF927"/>
</dbReference>
<evidence type="ECO:0000313" key="2">
    <source>
        <dbReference type="EMBL" id="CAB4123645.1"/>
    </source>
</evidence>
<sequence>MTDFLSSVLPTQGTYCTVGIRNGLVKQNFHATIDDVDAVGTGLVNSGVDAYFALATFNDSSSRKAENAAFLRSFFLDLDCGTGKPYVDQADAAQALRSFILTTQLPEPTVVNSGGGLHVYWPLTEDLPVDVWLGHAKSLKRLCTQHNLHADPAVTADCVRILRTPGTSNFKQGQSRAVQIMHAGLPTALADFTAHLPPAPVDLSAAKMFGTDAVTSDIAGGEYPKTKFKIIAVKSVKDEGCAQIKNAVVNAATLEEPLWRAALSVAYRCEDGAKAIHDLSKNHPGYTAEDTEAKAAETKGPYTCEWYRDNHGELCKGCAFKGTSPISLGKYTEQAEVVDGAYLIEKPEDETSPAVVMRIPEYPFPYFRGIKGGVFKRDTNANGDDVEVEIYRQDLYITERFFDHDEFGGGDGEMVGINLHLPRDGVRRFFSPVSSLFATDKLRELLIRNGVVAYGKTLDLIMAYFASSIRKLQSQVAANKTRNQMGWIASDIEGEPTGDGFVVGEVEYTSKGPKLAPPASATRQMAAYFKPMGSLQEWSSIANFYDQPGLEPHAIAMFCGFASPLLALIGGNSVKGALVHLKHNGSGSGKSTAQMMANSVFGHPEKLLNKPDDTHAAKIHKLGMLKSIVNTMDEITNEKPFELSAMAYACTGGKGKDRMESQSNTLRINYVAWCNITLSSGNASVVDKLLQLKATANGELNRVLEMSVPRFTGATKEAIDAVFSKLEHNYGVAGPVFIDYVLKNKAKVYALLKKIQAQIDTDLSLTTVDRFYSCLGACIIGGAVIARSLGLHSIDIPRIYKYLLEVIESNRATIRTTAGDADQVAQEALAGFLNENVRNALVANSVSKSGAPEAPSVTPTGPLRLRYYPDIQELVIPVGEFRKYFVEKQVDVKDALTRLHTAGFMKHEGKSHPVRIGAGALGGMAGILTRCYVFDAKALGIDATQFTPPTP</sequence>
<gene>
    <name evidence="2" type="ORF">UFOVP48_53</name>
</gene>
<proteinExistence type="predicted"/>
<organism evidence="2">
    <name type="scientific">uncultured Caudovirales phage</name>
    <dbReference type="NCBI Taxonomy" id="2100421"/>
    <lineage>
        <taxon>Viruses</taxon>
        <taxon>Duplodnaviria</taxon>
        <taxon>Heunggongvirae</taxon>
        <taxon>Uroviricota</taxon>
        <taxon>Caudoviricetes</taxon>
        <taxon>Peduoviridae</taxon>
        <taxon>Maltschvirus</taxon>
        <taxon>Maltschvirus maltsch</taxon>
    </lineage>
</organism>
<protein>
    <recommendedName>
        <fullName evidence="1">DUF927 domain-containing protein</fullName>
    </recommendedName>
</protein>
<name>A0A6J5KQY8_9CAUD</name>
<feature type="domain" description="DUF927" evidence="1">
    <location>
        <begin position="371"/>
        <end position="661"/>
    </location>
</feature>
<accession>A0A6J5KQY8</accession>